<dbReference type="EMBL" id="JAJJMB010008071">
    <property type="protein sequence ID" value="KAI3926137.1"/>
    <property type="molecule type" value="Genomic_DNA"/>
</dbReference>
<organism evidence="6 7">
    <name type="scientific">Papaver atlanticum</name>
    <dbReference type="NCBI Taxonomy" id="357466"/>
    <lineage>
        <taxon>Eukaryota</taxon>
        <taxon>Viridiplantae</taxon>
        <taxon>Streptophyta</taxon>
        <taxon>Embryophyta</taxon>
        <taxon>Tracheophyta</taxon>
        <taxon>Spermatophyta</taxon>
        <taxon>Magnoliopsida</taxon>
        <taxon>Ranunculales</taxon>
        <taxon>Papaveraceae</taxon>
        <taxon>Papaveroideae</taxon>
        <taxon>Papaver</taxon>
    </lineage>
</organism>
<evidence type="ECO:0000256" key="1">
    <source>
        <dbReference type="ARBA" id="ARBA00009178"/>
    </source>
</evidence>
<evidence type="ECO:0000313" key="7">
    <source>
        <dbReference type="Proteomes" id="UP001202328"/>
    </source>
</evidence>
<dbReference type="Pfam" id="PF05498">
    <property type="entry name" value="RALF"/>
    <property type="match status" value="1"/>
</dbReference>
<protein>
    <submittedName>
        <fullName evidence="6">Uncharacterized protein</fullName>
    </submittedName>
</protein>
<evidence type="ECO:0000256" key="3">
    <source>
        <dbReference type="ARBA" id="ARBA00022729"/>
    </source>
</evidence>
<dbReference type="Proteomes" id="UP001202328">
    <property type="component" value="Unassembled WGS sequence"/>
</dbReference>
<evidence type="ECO:0000256" key="5">
    <source>
        <dbReference type="SAM" id="SignalP"/>
    </source>
</evidence>
<dbReference type="AlphaFoldDB" id="A0AAD4SVY8"/>
<dbReference type="GO" id="GO:0019722">
    <property type="term" value="P:calcium-mediated signaling"/>
    <property type="evidence" value="ECO:0007669"/>
    <property type="project" value="TreeGrafter"/>
</dbReference>
<accession>A0AAD4SVY8</accession>
<evidence type="ECO:0000256" key="2">
    <source>
        <dbReference type="ARBA" id="ARBA00022702"/>
    </source>
</evidence>
<comment type="similarity">
    <text evidence="1">Belongs to the plant rapid alkalinization factor (RALF) family.</text>
</comment>
<feature type="chain" id="PRO_5041993215" evidence="5">
    <location>
        <begin position="31"/>
        <end position="118"/>
    </location>
</feature>
<keyword evidence="4" id="KW-1015">Disulfide bond</keyword>
<proteinExistence type="inferred from homology"/>
<sequence length="118" mass="13129">MVKGNRSSSVIIALLVLLVLQQVIVDTSNAEFTKKSRKNCSDSSSLIGECNGEEEMLMDSEVSRRFLAEVNGISYKAIRKDRPVCGAGEHRSYRDPCTPQSVHKYTRGCEKANQCRSD</sequence>
<dbReference type="PANTHER" id="PTHR33136:SF4">
    <property type="entry name" value="PROTEIN RALF-LIKE 32"/>
    <property type="match status" value="1"/>
</dbReference>
<dbReference type="InterPro" id="IPR008801">
    <property type="entry name" value="RALF"/>
</dbReference>
<evidence type="ECO:0000313" key="6">
    <source>
        <dbReference type="EMBL" id="KAI3926137.1"/>
    </source>
</evidence>
<evidence type="ECO:0000256" key="4">
    <source>
        <dbReference type="ARBA" id="ARBA00023157"/>
    </source>
</evidence>
<reference evidence="6" key="1">
    <citation type="submission" date="2022-04" db="EMBL/GenBank/DDBJ databases">
        <title>A functionally conserved STORR gene fusion in Papaver species that diverged 16.8 million years ago.</title>
        <authorList>
            <person name="Catania T."/>
        </authorList>
    </citation>
    <scope>NUCLEOTIDE SEQUENCE</scope>
    <source>
        <strain evidence="6">S-188037</strain>
    </source>
</reference>
<keyword evidence="2" id="KW-0372">Hormone</keyword>
<keyword evidence="7" id="KW-1185">Reference proteome</keyword>
<dbReference type="PANTHER" id="PTHR33136">
    <property type="entry name" value="RAPID ALKALINIZATION FACTOR-LIKE"/>
    <property type="match status" value="1"/>
</dbReference>
<comment type="caution">
    <text evidence="6">The sequence shown here is derived from an EMBL/GenBank/DDBJ whole genome shotgun (WGS) entry which is preliminary data.</text>
</comment>
<keyword evidence="3 5" id="KW-0732">Signal</keyword>
<name>A0AAD4SVY8_9MAGN</name>
<dbReference type="GO" id="GO:0009506">
    <property type="term" value="C:plasmodesma"/>
    <property type="evidence" value="ECO:0007669"/>
    <property type="project" value="TreeGrafter"/>
</dbReference>
<gene>
    <name evidence="6" type="ORF">MKW98_028273</name>
</gene>
<feature type="signal peptide" evidence="5">
    <location>
        <begin position="1"/>
        <end position="30"/>
    </location>
</feature>
<dbReference type="GO" id="GO:0005179">
    <property type="term" value="F:hormone activity"/>
    <property type="evidence" value="ECO:0007669"/>
    <property type="project" value="UniProtKB-KW"/>
</dbReference>